<accession>A0A6M4H0E4</accession>
<evidence type="ECO:0000259" key="1">
    <source>
        <dbReference type="PROSITE" id="PS51186"/>
    </source>
</evidence>
<name>A0A6M4H0E4_9PROT</name>
<keyword evidence="2" id="KW-0012">Acyltransferase</keyword>
<evidence type="ECO:0000313" key="2">
    <source>
        <dbReference type="EMBL" id="QJR12154.1"/>
    </source>
</evidence>
<protein>
    <submittedName>
        <fullName evidence="2">Acetyltransferase</fullName>
        <ecNumber evidence="2">2.3.1.-</ecNumber>
    </submittedName>
</protein>
<dbReference type="Proteomes" id="UP000501534">
    <property type="component" value="Chromosome"/>
</dbReference>
<dbReference type="AlphaFoldDB" id="A0A6M4H0E4"/>
<dbReference type="SUPFAM" id="SSF55729">
    <property type="entry name" value="Acyl-CoA N-acyltransferases (Nat)"/>
    <property type="match status" value="1"/>
</dbReference>
<dbReference type="GO" id="GO:0016747">
    <property type="term" value="F:acyltransferase activity, transferring groups other than amino-acyl groups"/>
    <property type="evidence" value="ECO:0007669"/>
    <property type="project" value="InterPro"/>
</dbReference>
<dbReference type="KEGG" id="uru:DSM104443_03239"/>
<proteinExistence type="predicted"/>
<dbReference type="RefSeq" id="WP_212756744.1">
    <property type="nucleotide sequence ID" value="NZ_CP053069.1"/>
</dbReference>
<sequence length="179" mass="20068">MSWPGARLFPIGVTLETERLRLRILEERDLDPLATMYADPETMRYLGEGKVVSRADTWRAISGGLGHWLLRGYGMWAVETREAGEFVGRVGFIDPEGWPGFELGYMIGRPYWGRGYAIESARAAYAYAKDVLHRDRVISLIRPGNAPSVRVAEKLGFVRDGMVELLGQPAMVYANKTTS</sequence>
<reference evidence="2 3" key="1">
    <citation type="submission" date="2020-04" db="EMBL/GenBank/DDBJ databases">
        <title>Usitatibacter rugosus gen. nov., sp. nov. and Usitatibacter palustris sp. nov., novel members of Usitatibacteraceae fam. nov. within the order Nitrosomonadales isolated from soil.</title>
        <authorList>
            <person name="Huber K.J."/>
            <person name="Neumann-Schaal M."/>
            <person name="Geppert A."/>
            <person name="Luckner M."/>
            <person name="Wanner G."/>
            <person name="Overmann J."/>
        </authorList>
    </citation>
    <scope>NUCLEOTIDE SEQUENCE [LARGE SCALE GENOMIC DNA]</scope>
    <source>
        <strain evidence="2 3">0125_3</strain>
    </source>
</reference>
<dbReference type="PROSITE" id="PS51186">
    <property type="entry name" value="GNAT"/>
    <property type="match status" value="1"/>
</dbReference>
<gene>
    <name evidence="2" type="ORF">DSM104443_03239</name>
</gene>
<dbReference type="InterPro" id="IPR016181">
    <property type="entry name" value="Acyl_CoA_acyltransferase"/>
</dbReference>
<dbReference type="InterPro" id="IPR000182">
    <property type="entry name" value="GNAT_dom"/>
</dbReference>
<organism evidence="2 3">
    <name type="scientific">Usitatibacter rugosus</name>
    <dbReference type="NCBI Taxonomy" id="2732067"/>
    <lineage>
        <taxon>Bacteria</taxon>
        <taxon>Pseudomonadati</taxon>
        <taxon>Pseudomonadota</taxon>
        <taxon>Betaproteobacteria</taxon>
        <taxon>Nitrosomonadales</taxon>
        <taxon>Usitatibacteraceae</taxon>
        <taxon>Usitatibacter</taxon>
    </lineage>
</organism>
<dbReference type="EC" id="2.3.1.-" evidence="2"/>
<dbReference type="EMBL" id="CP053069">
    <property type="protein sequence ID" value="QJR12154.1"/>
    <property type="molecule type" value="Genomic_DNA"/>
</dbReference>
<evidence type="ECO:0000313" key="3">
    <source>
        <dbReference type="Proteomes" id="UP000501534"/>
    </source>
</evidence>
<dbReference type="Gene3D" id="3.40.630.30">
    <property type="match status" value="1"/>
</dbReference>
<dbReference type="PANTHER" id="PTHR43792:SF1">
    <property type="entry name" value="N-ACETYLTRANSFERASE DOMAIN-CONTAINING PROTEIN"/>
    <property type="match status" value="1"/>
</dbReference>
<dbReference type="InterPro" id="IPR051531">
    <property type="entry name" value="N-acetyltransferase"/>
</dbReference>
<dbReference type="Pfam" id="PF13302">
    <property type="entry name" value="Acetyltransf_3"/>
    <property type="match status" value="1"/>
</dbReference>
<dbReference type="PANTHER" id="PTHR43792">
    <property type="entry name" value="GNAT FAMILY, PUTATIVE (AFU_ORTHOLOGUE AFUA_3G00765)-RELATED-RELATED"/>
    <property type="match status" value="1"/>
</dbReference>
<keyword evidence="3" id="KW-1185">Reference proteome</keyword>
<feature type="domain" description="N-acetyltransferase" evidence="1">
    <location>
        <begin position="20"/>
        <end position="179"/>
    </location>
</feature>
<keyword evidence="2" id="KW-0808">Transferase</keyword>